<name>A0LWP4_ACIC1</name>
<dbReference type="KEGG" id="ace:Acel_2082"/>
<dbReference type="PROSITE" id="PS50995">
    <property type="entry name" value="HTH_MARR_2"/>
    <property type="match status" value="1"/>
</dbReference>
<dbReference type="GO" id="GO:0003677">
    <property type="term" value="F:DNA binding"/>
    <property type="evidence" value="ECO:0007669"/>
    <property type="project" value="UniProtKB-KW"/>
</dbReference>
<dbReference type="GO" id="GO:0003700">
    <property type="term" value="F:DNA-binding transcription factor activity"/>
    <property type="evidence" value="ECO:0007669"/>
    <property type="project" value="InterPro"/>
</dbReference>
<gene>
    <name evidence="5" type="ordered locus">Acel_2082</name>
</gene>
<keyword evidence="2" id="KW-0238">DNA-binding</keyword>
<keyword evidence="1" id="KW-0805">Transcription regulation</keyword>
<dbReference type="Proteomes" id="UP000008221">
    <property type="component" value="Chromosome"/>
</dbReference>
<evidence type="ECO:0000256" key="3">
    <source>
        <dbReference type="ARBA" id="ARBA00023163"/>
    </source>
</evidence>
<dbReference type="eggNOG" id="COG1846">
    <property type="taxonomic scope" value="Bacteria"/>
</dbReference>
<protein>
    <submittedName>
        <fullName evidence="5">Transcriptional regulator, MarR family</fullName>
    </submittedName>
</protein>
<evidence type="ECO:0000313" key="6">
    <source>
        <dbReference type="Proteomes" id="UP000008221"/>
    </source>
</evidence>
<evidence type="ECO:0000256" key="2">
    <source>
        <dbReference type="ARBA" id="ARBA00023125"/>
    </source>
</evidence>
<dbReference type="Gene3D" id="1.10.10.10">
    <property type="entry name" value="Winged helix-like DNA-binding domain superfamily/Winged helix DNA-binding domain"/>
    <property type="match status" value="1"/>
</dbReference>
<keyword evidence="3" id="KW-0804">Transcription</keyword>
<dbReference type="InterPro" id="IPR000835">
    <property type="entry name" value="HTH_MarR-typ"/>
</dbReference>
<dbReference type="Pfam" id="PF12802">
    <property type="entry name" value="MarR_2"/>
    <property type="match status" value="1"/>
</dbReference>
<dbReference type="PANTHER" id="PTHR42756:SF1">
    <property type="entry name" value="TRANSCRIPTIONAL REPRESSOR OF EMRAB OPERON"/>
    <property type="match status" value="1"/>
</dbReference>
<dbReference type="PRINTS" id="PR00598">
    <property type="entry name" value="HTHMARR"/>
</dbReference>
<reference evidence="5 6" key="1">
    <citation type="journal article" date="2009" name="Genome Res.">
        <title>Complete genome of the cellulolytic thermophile Acidothermus cellulolyticus 11B provides insights into its ecophysiological and evolutionary adaptations.</title>
        <authorList>
            <person name="Barabote R.D."/>
            <person name="Xie G."/>
            <person name="Leu D.H."/>
            <person name="Normand P."/>
            <person name="Necsulea A."/>
            <person name="Daubin V."/>
            <person name="Medigue C."/>
            <person name="Adney W.S."/>
            <person name="Xu X.C."/>
            <person name="Lapidus A."/>
            <person name="Parales R.E."/>
            <person name="Detter C."/>
            <person name="Pujic P."/>
            <person name="Bruce D."/>
            <person name="Lavire C."/>
            <person name="Challacombe J.F."/>
            <person name="Brettin T.S."/>
            <person name="Berry A.M."/>
        </authorList>
    </citation>
    <scope>NUCLEOTIDE SEQUENCE [LARGE SCALE GENOMIC DNA]</scope>
    <source>
        <strain evidence="6">ATCC 43068 / DSM 8971 / 11B</strain>
    </source>
</reference>
<dbReference type="InterPro" id="IPR036388">
    <property type="entry name" value="WH-like_DNA-bd_sf"/>
</dbReference>
<organism evidence="5 6">
    <name type="scientific">Acidothermus cellulolyticus (strain ATCC 43068 / DSM 8971 / 11B)</name>
    <dbReference type="NCBI Taxonomy" id="351607"/>
    <lineage>
        <taxon>Bacteria</taxon>
        <taxon>Bacillati</taxon>
        <taxon>Actinomycetota</taxon>
        <taxon>Actinomycetes</taxon>
        <taxon>Acidothermales</taxon>
        <taxon>Acidothermaceae</taxon>
        <taxon>Acidothermus</taxon>
    </lineage>
</organism>
<accession>A0LWP4</accession>
<evidence type="ECO:0000313" key="5">
    <source>
        <dbReference type="EMBL" id="ABK53854.1"/>
    </source>
</evidence>
<feature type="domain" description="HTH marR-type" evidence="4">
    <location>
        <begin position="17"/>
        <end position="153"/>
    </location>
</feature>
<dbReference type="HOGENOM" id="CLU_083287_4_2_11"/>
<dbReference type="SUPFAM" id="SSF46785">
    <property type="entry name" value="Winged helix' DNA-binding domain"/>
    <property type="match status" value="1"/>
</dbReference>
<dbReference type="InterPro" id="IPR036390">
    <property type="entry name" value="WH_DNA-bd_sf"/>
</dbReference>
<keyword evidence="6" id="KW-1185">Reference proteome</keyword>
<dbReference type="FunCoup" id="A0LWP4">
    <property type="interactions" value="1"/>
</dbReference>
<dbReference type="OrthoDB" id="4463574at2"/>
<evidence type="ECO:0000259" key="4">
    <source>
        <dbReference type="PROSITE" id="PS50995"/>
    </source>
</evidence>
<sequence length="158" mass="17747">MTECLTGPVGNPTNFASLSLSRRVGFLSYKLTQILLHTFEERLAAVKLTTRTYFMLSAIDREPPLSQQELSRLIGVDPTTVVALVDDLEQLGYVKRSRNRSDRRRHDLLLTAAGRRNLAAAHRVADEVEAEIFSPLTAAERDTYADLTRKVLANHWPA</sequence>
<proteinExistence type="predicted"/>
<dbReference type="InParanoid" id="A0LWP4"/>
<dbReference type="SMART" id="SM00347">
    <property type="entry name" value="HTH_MARR"/>
    <property type="match status" value="1"/>
</dbReference>
<evidence type="ECO:0000256" key="1">
    <source>
        <dbReference type="ARBA" id="ARBA00023015"/>
    </source>
</evidence>
<dbReference type="PANTHER" id="PTHR42756">
    <property type="entry name" value="TRANSCRIPTIONAL REGULATOR, MARR"/>
    <property type="match status" value="1"/>
</dbReference>
<dbReference type="RefSeq" id="WP_011720917.1">
    <property type="nucleotide sequence ID" value="NC_008578.1"/>
</dbReference>
<dbReference type="AlphaFoldDB" id="A0LWP4"/>
<dbReference type="EMBL" id="CP000481">
    <property type="protein sequence ID" value="ABK53854.1"/>
    <property type="molecule type" value="Genomic_DNA"/>
</dbReference>